<dbReference type="EMBL" id="VBSB01000017">
    <property type="protein sequence ID" value="NTY62629.1"/>
    <property type="molecule type" value="Genomic_DNA"/>
</dbReference>
<sequence length="182" mass="20150">MVKTSPNRMRSVTDARSGLNALLADAEDGITTHIVKNSKIVAHLVPSNALILDGAVDLLDQMLTRLAFDAAADSARWLIDGQLANAGDFMGELLAWAWTTDLHVFCFTLAHYHRALERQIGHDLTREMLLPGVETALGSAMSGSEIREVRSYLLGELYWRDYYPNVNGPLSYRPNHATPTRS</sequence>
<evidence type="ECO:0000313" key="1">
    <source>
        <dbReference type="EMBL" id="NTY62629.1"/>
    </source>
</evidence>
<organism evidence="1 2">
    <name type="scientific">Mycolicibacterium sphagni</name>
    <dbReference type="NCBI Taxonomy" id="1786"/>
    <lineage>
        <taxon>Bacteria</taxon>
        <taxon>Bacillati</taxon>
        <taxon>Actinomycetota</taxon>
        <taxon>Actinomycetes</taxon>
        <taxon>Mycobacteriales</taxon>
        <taxon>Mycobacteriaceae</taxon>
        <taxon>Mycolicibacterium</taxon>
    </lineage>
</organism>
<evidence type="ECO:0000313" key="2">
    <source>
        <dbReference type="Proteomes" id="UP000708347"/>
    </source>
</evidence>
<protein>
    <recommendedName>
        <fullName evidence="3">Transcriptional regulator</fullName>
    </recommendedName>
</protein>
<dbReference type="RefSeq" id="WP_174400346.1">
    <property type="nucleotide sequence ID" value="NZ_VBSB01000017.1"/>
</dbReference>
<accession>A0ABX2K0N7</accession>
<dbReference type="Proteomes" id="UP000708347">
    <property type="component" value="Unassembled WGS sequence"/>
</dbReference>
<keyword evidence="2" id="KW-1185">Reference proteome</keyword>
<name>A0ABX2K0N7_9MYCO</name>
<proteinExistence type="predicted"/>
<comment type="caution">
    <text evidence="1">The sequence shown here is derived from an EMBL/GenBank/DDBJ whole genome shotgun (WGS) entry which is preliminary data.</text>
</comment>
<reference evidence="1 2" key="1">
    <citation type="submission" date="2019-05" db="EMBL/GenBank/DDBJ databases">
        <title>Mycolicibacterium sphagni ENV482 genome assembly.</title>
        <authorList>
            <person name="Chen W."/>
            <person name="Faulkner N.W."/>
            <person name="Hyman M.R."/>
        </authorList>
    </citation>
    <scope>NUCLEOTIDE SEQUENCE [LARGE SCALE GENOMIC DNA]</scope>
    <source>
        <strain evidence="1 2">ENV482</strain>
    </source>
</reference>
<evidence type="ECO:0008006" key="3">
    <source>
        <dbReference type="Google" id="ProtNLM"/>
    </source>
</evidence>
<gene>
    <name evidence="1" type="ORF">FEG63_24140</name>
</gene>